<dbReference type="EMBL" id="MAVT02000351">
    <property type="protein sequence ID" value="POS76597.1"/>
    <property type="molecule type" value="Genomic_DNA"/>
</dbReference>
<keyword evidence="6 9" id="KW-0472">Membrane</keyword>
<keyword evidence="12" id="KW-1185">Reference proteome</keyword>
<dbReference type="GO" id="GO:0042124">
    <property type="term" value="F:1,3-beta-glucanosyltransferase activity"/>
    <property type="evidence" value="ECO:0007669"/>
    <property type="project" value="TreeGrafter"/>
</dbReference>
<dbReference type="GO" id="GO:0005886">
    <property type="term" value="C:plasma membrane"/>
    <property type="evidence" value="ECO:0007669"/>
    <property type="project" value="UniProtKB-SubCell"/>
</dbReference>
<dbReference type="GO" id="GO:0098552">
    <property type="term" value="C:side of membrane"/>
    <property type="evidence" value="ECO:0007669"/>
    <property type="project" value="UniProtKB-KW"/>
</dbReference>
<feature type="chain" id="PRO_5015023051" description="1,3-beta-glucanosyltransferase" evidence="9">
    <location>
        <begin position="22"/>
        <end position="489"/>
    </location>
</feature>
<dbReference type="InParanoid" id="A0A2P5I2B8"/>
<organism evidence="11 12">
    <name type="scientific">Diaporthe helianthi</name>
    <dbReference type="NCBI Taxonomy" id="158607"/>
    <lineage>
        <taxon>Eukaryota</taxon>
        <taxon>Fungi</taxon>
        <taxon>Dikarya</taxon>
        <taxon>Ascomycota</taxon>
        <taxon>Pezizomycotina</taxon>
        <taxon>Sordariomycetes</taxon>
        <taxon>Sordariomycetidae</taxon>
        <taxon>Diaporthales</taxon>
        <taxon>Diaporthaceae</taxon>
        <taxon>Diaporthe</taxon>
    </lineage>
</organism>
<evidence type="ECO:0000313" key="12">
    <source>
        <dbReference type="Proteomes" id="UP000094444"/>
    </source>
</evidence>
<evidence type="ECO:0000256" key="4">
    <source>
        <dbReference type="ARBA" id="ARBA00022679"/>
    </source>
</evidence>
<evidence type="ECO:0000313" key="11">
    <source>
        <dbReference type="EMBL" id="POS76597.1"/>
    </source>
</evidence>
<dbReference type="OrthoDB" id="421038at2759"/>
<dbReference type="AlphaFoldDB" id="A0A2P5I2B8"/>
<keyword evidence="4 9" id="KW-0808">Transferase</keyword>
<comment type="function">
    <text evidence="9">Splits internally a 1,3-beta-glucan molecule and transfers the newly generated reducing end (the donor) to the non-reducing end of another 1,3-beta-glucan molecule (the acceptor) forming a 1,3-beta linkage, resulting in the elongation of 1,3-beta-glucan chains in the cell wall.</text>
</comment>
<dbReference type="InterPro" id="IPR004886">
    <property type="entry name" value="Glucanosyltransferase"/>
</dbReference>
<sequence length="489" mass="51870">MFVRTVLGLVGAASLAAAVPAIDVQGSFFVNKVTGARYQIVGVAYQPGGSAGYNPGSGIDPLSNKDECLRDAALMQILGVNAIRVYNIDPDVNHDECVSIFNAAGMYMFLDVNSPLPGESISSAAPWESYYAAYLNRTFAVVEAFKDYPNTAAFFSGNEVIFDEDNGATVPPYIRAVTRDLKNYIAKNADRTIPVGYSAADVRSILFDSWQYLQCEDEEDEQSRVDLFALNSYSWCGNSTFSESSYDKLVEGFEGTSVPIFFSEFGCNTPSPRVFTEVPEIYSDKMQNVFSGGIVYEYAQEENNYGLVNISSDGSAQVMADYYALKEQYSGLNFTTIQGIAPSKESSPAPKCSEKLITTKGFTTNFTIPALPPNASALIENGISPKPVGKLVKIDDYSVTVTVKDNDGNVISDLAVVPLDENEINSPGANNGAASGSGGSSSTGTSSGSSSSSTSSSENAAAGISAQGGWTALTVVSAVTASFLIGFLG</sequence>
<feature type="signal peptide" evidence="9">
    <location>
        <begin position="1"/>
        <end position="21"/>
    </location>
</feature>
<evidence type="ECO:0000256" key="1">
    <source>
        <dbReference type="ARBA" id="ARBA00004609"/>
    </source>
</evidence>
<comment type="similarity">
    <text evidence="2 9">Belongs to the glycosyl hydrolase 72 family.</text>
</comment>
<comment type="subcellular location">
    <subcellularLocation>
        <location evidence="1 9">Cell membrane</location>
        <topology evidence="1 9">Lipid-anchor</topology>
        <topology evidence="1 9">GPI-anchor</topology>
    </subcellularLocation>
</comment>
<keyword evidence="5 9" id="KW-0732">Signal</keyword>
<keyword evidence="3 9" id="KW-0336">GPI-anchor</keyword>
<proteinExistence type="inferred from homology"/>
<accession>A0A2P5I2B8</accession>
<feature type="region of interest" description="Disordered" evidence="10">
    <location>
        <begin position="422"/>
        <end position="459"/>
    </location>
</feature>
<dbReference type="Gene3D" id="3.20.20.80">
    <property type="entry name" value="Glycosidases"/>
    <property type="match status" value="1"/>
</dbReference>
<dbReference type="PANTHER" id="PTHR31468:SF4">
    <property type="entry name" value="1,3-BETA-GLUCANOSYLTRANSFERASE GAS3-RELATED"/>
    <property type="match status" value="1"/>
</dbReference>
<feature type="compositionally biased region" description="Low complexity" evidence="10">
    <location>
        <begin position="442"/>
        <end position="459"/>
    </location>
</feature>
<keyword evidence="8 9" id="KW-0449">Lipoprotein</keyword>
<evidence type="ECO:0000256" key="2">
    <source>
        <dbReference type="ARBA" id="ARBA00007528"/>
    </source>
</evidence>
<keyword evidence="7" id="KW-0325">Glycoprotein</keyword>
<dbReference type="EC" id="2.4.1.-" evidence="9"/>
<dbReference type="InterPro" id="IPR017853">
    <property type="entry name" value="GH"/>
</dbReference>
<evidence type="ECO:0000256" key="10">
    <source>
        <dbReference type="SAM" id="MobiDB-lite"/>
    </source>
</evidence>
<dbReference type="Proteomes" id="UP000094444">
    <property type="component" value="Unassembled WGS sequence"/>
</dbReference>
<dbReference type="FunFam" id="3.20.20.80:FF:000032">
    <property type="entry name" value="1,3-beta-glucanosyltransferase"/>
    <property type="match status" value="1"/>
</dbReference>
<dbReference type="FunCoup" id="A0A2P5I2B8">
    <property type="interactions" value="55"/>
</dbReference>
<dbReference type="GO" id="GO:0031505">
    <property type="term" value="P:fungal-type cell wall organization"/>
    <property type="evidence" value="ECO:0007669"/>
    <property type="project" value="TreeGrafter"/>
</dbReference>
<evidence type="ECO:0000256" key="7">
    <source>
        <dbReference type="ARBA" id="ARBA00023180"/>
    </source>
</evidence>
<evidence type="ECO:0000256" key="8">
    <source>
        <dbReference type="ARBA" id="ARBA00023288"/>
    </source>
</evidence>
<dbReference type="SUPFAM" id="SSF51445">
    <property type="entry name" value="(Trans)glycosidases"/>
    <property type="match status" value="1"/>
</dbReference>
<protein>
    <recommendedName>
        <fullName evidence="9">1,3-beta-glucanosyltransferase</fullName>
        <ecNumber evidence="9">2.4.1.-</ecNumber>
    </recommendedName>
</protein>
<dbReference type="Pfam" id="PF03198">
    <property type="entry name" value="Glyco_hydro_72"/>
    <property type="match status" value="1"/>
</dbReference>
<gene>
    <name evidence="11" type="ORF">DHEL01_v205004</name>
</gene>
<dbReference type="PANTHER" id="PTHR31468">
    <property type="entry name" value="1,3-BETA-GLUCANOSYLTRANSFERASE GAS1"/>
    <property type="match status" value="1"/>
</dbReference>
<evidence type="ECO:0000256" key="9">
    <source>
        <dbReference type="RuleBase" id="RU361209"/>
    </source>
</evidence>
<comment type="caution">
    <text evidence="11">The sequence shown here is derived from an EMBL/GenBank/DDBJ whole genome shotgun (WGS) entry which is preliminary data.</text>
</comment>
<evidence type="ECO:0000256" key="3">
    <source>
        <dbReference type="ARBA" id="ARBA00022622"/>
    </source>
</evidence>
<evidence type="ECO:0000256" key="5">
    <source>
        <dbReference type="ARBA" id="ARBA00022729"/>
    </source>
</evidence>
<name>A0A2P5I2B8_DIAHE</name>
<dbReference type="GO" id="GO:0071970">
    <property type="term" value="P:fungal-type cell wall (1-&gt;3)-beta-D-glucan biosynthetic process"/>
    <property type="evidence" value="ECO:0007669"/>
    <property type="project" value="TreeGrafter"/>
</dbReference>
<reference evidence="11" key="1">
    <citation type="submission" date="2017-09" db="EMBL/GenBank/DDBJ databases">
        <title>Polyketide synthases of a Diaporthe helianthi virulent isolate.</title>
        <authorList>
            <person name="Baroncelli R."/>
        </authorList>
    </citation>
    <scope>NUCLEOTIDE SEQUENCE [LARGE SCALE GENOMIC DNA]</scope>
    <source>
        <strain evidence="11">7/96</strain>
    </source>
</reference>
<evidence type="ECO:0000256" key="6">
    <source>
        <dbReference type="ARBA" id="ARBA00023136"/>
    </source>
</evidence>